<dbReference type="Pfam" id="PF02518">
    <property type="entry name" value="HATPase_c"/>
    <property type="match status" value="1"/>
</dbReference>
<dbReference type="Gene3D" id="1.10.287.130">
    <property type="match status" value="1"/>
</dbReference>
<keyword evidence="22" id="KW-1185">Reference proteome</keyword>
<dbReference type="SMART" id="SM00304">
    <property type="entry name" value="HAMP"/>
    <property type="match status" value="1"/>
</dbReference>
<comment type="caution">
    <text evidence="21">The sequence shown here is derived from an EMBL/GenBank/DDBJ whole genome shotgun (WGS) entry which is preliminary data.</text>
</comment>
<dbReference type="Gene3D" id="3.30.565.10">
    <property type="entry name" value="Histidine kinase-like ATPase, C-terminal domain"/>
    <property type="match status" value="1"/>
</dbReference>
<protein>
    <recommendedName>
        <fullName evidence="3">histidine kinase</fullName>
        <ecNumber evidence="3">2.7.13.3</ecNumber>
    </recommendedName>
</protein>
<evidence type="ECO:0000256" key="15">
    <source>
        <dbReference type="PROSITE-ProRule" id="PRU00169"/>
    </source>
</evidence>
<dbReference type="InterPro" id="IPR036097">
    <property type="entry name" value="HisK_dim/P_sf"/>
</dbReference>
<evidence type="ECO:0000256" key="14">
    <source>
        <dbReference type="PROSITE-ProRule" id="PRU00110"/>
    </source>
</evidence>
<proteinExistence type="predicted"/>
<dbReference type="SMART" id="SM00388">
    <property type="entry name" value="HisKA"/>
    <property type="match status" value="1"/>
</dbReference>
<feature type="domain" description="HAMP" evidence="19">
    <location>
        <begin position="208"/>
        <end position="260"/>
    </location>
</feature>
<evidence type="ECO:0000256" key="1">
    <source>
        <dbReference type="ARBA" id="ARBA00000085"/>
    </source>
</evidence>
<dbReference type="Pfam" id="PF01627">
    <property type="entry name" value="Hpt"/>
    <property type="match status" value="1"/>
</dbReference>
<dbReference type="PROSITE" id="PS50885">
    <property type="entry name" value="HAMP"/>
    <property type="match status" value="1"/>
</dbReference>
<dbReference type="InterPro" id="IPR003660">
    <property type="entry name" value="HAMP_dom"/>
</dbReference>
<dbReference type="InterPro" id="IPR036890">
    <property type="entry name" value="HATPase_C_sf"/>
</dbReference>
<keyword evidence="6" id="KW-0808">Transferase</keyword>
<evidence type="ECO:0000256" key="6">
    <source>
        <dbReference type="ARBA" id="ARBA00022679"/>
    </source>
</evidence>
<dbReference type="InterPro" id="IPR001789">
    <property type="entry name" value="Sig_transdc_resp-reg_receiver"/>
</dbReference>
<name>A0ABP8XHJ9_9ACTN</name>
<dbReference type="SMART" id="SM00387">
    <property type="entry name" value="HATPase_c"/>
    <property type="match status" value="1"/>
</dbReference>
<feature type="domain" description="Response regulatory" evidence="18">
    <location>
        <begin position="532"/>
        <end position="647"/>
    </location>
</feature>
<feature type="modified residue" description="Phosphohistidine" evidence="14">
    <location>
        <position position="858"/>
    </location>
</feature>
<keyword evidence="4" id="KW-1003">Cell membrane</keyword>
<dbReference type="InterPro" id="IPR011006">
    <property type="entry name" value="CheY-like_superfamily"/>
</dbReference>
<keyword evidence="8" id="KW-0547">Nucleotide-binding</keyword>
<keyword evidence="11 16" id="KW-1133">Transmembrane helix</keyword>
<evidence type="ECO:0000256" key="16">
    <source>
        <dbReference type="SAM" id="Phobius"/>
    </source>
</evidence>
<keyword evidence="5 15" id="KW-0597">Phosphoprotein</keyword>
<evidence type="ECO:0000256" key="13">
    <source>
        <dbReference type="ARBA" id="ARBA00023136"/>
    </source>
</evidence>
<comment type="catalytic activity">
    <reaction evidence="1">
        <text>ATP + protein L-histidine = ADP + protein N-phospho-L-histidine.</text>
        <dbReference type="EC" id="2.7.13.3"/>
    </reaction>
</comment>
<keyword evidence="9" id="KW-0418">Kinase</keyword>
<dbReference type="InterPro" id="IPR003661">
    <property type="entry name" value="HisK_dim/P_dom"/>
</dbReference>
<evidence type="ECO:0000256" key="5">
    <source>
        <dbReference type="ARBA" id="ARBA00022553"/>
    </source>
</evidence>
<dbReference type="EC" id="2.7.13.3" evidence="3"/>
<dbReference type="PROSITE" id="PS50109">
    <property type="entry name" value="HIS_KIN"/>
    <property type="match status" value="1"/>
</dbReference>
<evidence type="ECO:0000256" key="11">
    <source>
        <dbReference type="ARBA" id="ARBA00022989"/>
    </source>
</evidence>
<gene>
    <name evidence="21" type="ORF">GCM10023349_26730</name>
</gene>
<feature type="domain" description="Histidine kinase" evidence="17">
    <location>
        <begin position="289"/>
        <end position="513"/>
    </location>
</feature>
<dbReference type="Pfam" id="PF05227">
    <property type="entry name" value="CHASE3"/>
    <property type="match status" value="1"/>
</dbReference>
<dbReference type="EMBL" id="BAABKM010000002">
    <property type="protein sequence ID" value="GAA4707008.1"/>
    <property type="molecule type" value="Genomic_DNA"/>
</dbReference>
<dbReference type="Pfam" id="PF00672">
    <property type="entry name" value="HAMP"/>
    <property type="match status" value="1"/>
</dbReference>
<dbReference type="PANTHER" id="PTHR45339:SF1">
    <property type="entry name" value="HYBRID SIGNAL TRANSDUCTION HISTIDINE KINASE J"/>
    <property type="match status" value="1"/>
</dbReference>
<dbReference type="SUPFAM" id="SSF52172">
    <property type="entry name" value="CheY-like"/>
    <property type="match status" value="2"/>
</dbReference>
<evidence type="ECO:0000256" key="3">
    <source>
        <dbReference type="ARBA" id="ARBA00012438"/>
    </source>
</evidence>
<evidence type="ECO:0000313" key="22">
    <source>
        <dbReference type="Proteomes" id="UP001499974"/>
    </source>
</evidence>
<dbReference type="Gene3D" id="3.40.50.2300">
    <property type="match status" value="2"/>
</dbReference>
<dbReference type="RefSeq" id="WP_345521799.1">
    <property type="nucleotide sequence ID" value="NZ_BAABKM010000002.1"/>
</dbReference>
<dbReference type="InterPro" id="IPR007891">
    <property type="entry name" value="CHASE3"/>
</dbReference>
<dbReference type="Pfam" id="PF00512">
    <property type="entry name" value="HisKA"/>
    <property type="match status" value="1"/>
</dbReference>
<evidence type="ECO:0000259" key="18">
    <source>
        <dbReference type="PROSITE" id="PS50110"/>
    </source>
</evidence>
<dbReference type="InterPro" id="IPR004358">
    <property type="entry name" value="Sig_transdc_His_kin-like_C"/>
</dbReference>
<accession>A0ABP8XHJ9</accession>
<dbReference type="CDD" id="cd00156">
    <property type="entry name" value="REC"/>
    <property type="match status" value="1"/>
</dbReference>
<dbReference type="Gene3D" id="6.10.340.10">
    <property type="match status" value="1"/>
</dbReference>
<evidence type="ECO:0000313" key="21">
    <source>
        <dbReference type="EMBL" id="GAA4707008.1"/>
    </source>
</evidence>
<evidence type="ECO:0000256" key="7">
    <source>
        <dbReference type="ARBA" id="ARBA00022692"/>
    </source>
</evidence>
<evidence type="ECO:0000259" key="19">
    <source>
        <dbReference type="PROSITE" id="PS50885"/>
    </source>
</evidence>
<dbReference type="InterPro" id="IPR003594">
    <property type="entry name" value="HATPase_dom"/>
</dbReference>
<dbReference type="CDD" id="cd16922">
    <property type="entry name" value="HATPase_EvgS-ArcB-TorS-like"/>
    <property type="match status" value="1"/>
</dbReference>
<dbReference type="SUPFAM" id="SSF55874">
    <property type="entry name" value="ATPase domain of HSP90 chaperone/DNA topoisomerase II/histidine kinase"/>
    <property type="match status" value="1"/>
</dbReference>
<dbReference type="PRINTS" id="PR00344">
    <property type="entry name" value="BCTRLSENSOR"/>
</dbReference>
<evidence type="ECO:0000256" key="8">
    <source>
        <dbReference type="ARBA" id="ARBA00022741"/>
    </source>
</evidence>
<dbReference type="Pfam" id="PF00072">
    <property type="entry name" value="Response_reg"/>
    <property type="match status" value="2"/>
</dbReference>
<dbReference type="PROSITE" id="PS50110">
    <property type="entry name" value="RESPONSE_REGULATORY"/>
    <property type="match status" value="2"/>
</dbReference>
<keyword evidence="12" id="KW-0902">Two-component regulatory system</keyword>
<dbReference type="Gene3D" id="1.20.120.160">
    <property type="entry name" value="HPT domain"/>
    <property type="match status" value="1"/>
</dbReference>
<feature type="modified residue" description="4-aspartylphosphate" evidence="15">
    <location>
        <position position="583"/>
    </location>
</feature>
<reference evidence="22" key="1">
    <citation type="journal article" date="2019" name="Int. J. Syst. Evol. Microbiol.">
        <title>The Global Catalogue of Microorganisms (GCM) 10K type strain sequencing project: providing services to taxonomists for standard genome sequencing and annotation.</title>
        <authorList>
            <consortium name="The Broad Institute Genomics Platform"/>
            <consortium name="The Broad Institute Genome Sequencing Center for Infectious Disease"/>
            <person name="Wu L."/>
            <person name="Ma J."/>
        </authorList>
    </citation>
    <scope>NUCLEOTIDE SEQUENCE [LARGE SCALE GENOMIC DNA]</scope>
    <source>
        <strain evidence="22">JCM 18531</strain>
    </source>
</reference>
<dbReference type="InterPro" id="IPR036641">
    <property type="entry name" value="HPT_dom_sf"/>
</dbReference>
<feature type="domain" description="Response regulatory" evidence="18">
    <location>
        <begin position="667"/>
        <end position="784"/>
    </location>
</feature>
<keyword evidence="10" id="KW-0067">ATP-binding</keyword>
<dbReference type="InterPro" id="IPR008207">
    <property type="entry name" value="Sig_transdc_His_kin_Hpt_dom"/>
</dbReference>
<sequence length="913" mass="97469">MNLAQRVARVTRTGLLVVAVAAIVNISLLSYLGLVLGPDTSRATSGARELRKAHLDMLDQETALRAYLITGQDRFLEPYESGRADVEVQLAAAADDLSGDPELEQLLAAQQERQDEWTKRWVPRVLAEAPTFADAPSSETEISLVSIGKSLFDNYRSAHERAQAAADDASATLEERRTHVLQIALALGLALLAVGIVVIGLQSRRLQAAVVKPVDALLVTIGELRDGDLTARSPQRGPDEFRAIGRGLDEMAAALDAQRLEAARRERDLVVARSAAEDANAAKSAFLATMSHEIRTPMNAVIGLTGLLLDTPLSEEQREFAETVRQSGDTLLTIINDVLDFSKIESGELVLEEQQFVLRDLVESSLDLVTPQAAAKGLDLVAQIDPHAPPVLRGDVTRIRQVLVNLLGNAVKFTSTGEVLVTVQAEETADDVPGRTEVSFAVSDTGIGIPADRMDRLFRSFSQVDASTTRVYGGTGLGLAISLRLAEAMSGRLDVVSELGTGSTFTLVLPLTPGQELVDQVRIAPAELPGRSALVVDDNDTNRRILRAQLEAWGMNVVDFADPVDARAHAGDPAHRYDVAILDMHMPVLDGMQLATELRALPDWRAVPFILLTSLGDGVPGAAELGLVHLTKPVKANALRTHVAQALGARNLPAPDASNQDTIRSMRVLLAEDNVVNQRVGVLMLERLGQRPVVVSNGVEALTAVRATTYDLVLMDVQMPEMDGWEATRRIRAELPPERQPRIVAMTANALDGDREASLAAGMDDHLAKPVRAEELAAVLRRVGSSVAPAVQVAPTPSDRDAVDPRALDDLTGHLGAAGADFRTKLVSTWRVESARQLVALDAAAVAGDGAAAEQVLHSMRSASAALGAVRLATLAEAIEERLRTGAPGDLAADVARVRGEVTAASAGFDLPG</sequence>
<dbReference type="SMART" id="SM00448">
    <property type="entry name" value="REC"/>
    <property type="match status" value="2"/>
</dbReference>
<evidence type="ECO:0000259" key="20">
    <source>
        <dbReference type="PROSITE" id="PS50894"/>
    </source>
</evidence>
<keyword evidence="7 16" id="KW-0812">Transmembrane</keyword>
<organism evidence="21 22">
    <name type="scientific">Nocardioides conyzicola</name>
    <dbReference type="NCBI Taxonomy" id="1651781"/>
    <lineage>
        <taxon>Bacteria</taxon>
        <taxon>Bacillati</taxon>
        <taxon>Actinomycetota</taxon>
        <taxon>Actinomycetes</taxon>
        <taxon>Propionibacteriales</taxon>
        <taxon>Nocardioidaceae</taxon>
        <taxon>Nocardioides</taxon>
    </lineage>
</organism>
<evidence type="ECO:0000256" key="2">
    <source>
        <dbReference type="ARBA" id="ARBA00004651"/>
    </source>
</evidence>
<dbReference type="CDD" id="cd17546">
    <property type="entry name" value="REC_hyHK_CKI1_RcsC-like"/>
    <property type="match status" value="1"/>
</dbReference>
<feature type="transmembrane region" description="Helical" evidence="16">
    <location>
        <begin position="15"/>
        <end position="36"/>
    </location>
</feature>
<evidence type="ECO:0000256" key="10">
    <source>
        <dbReference type="ARBA" id="ARBA00022840"/>
    </source>
</evidence>
<dbReference type="SUPFAM" id="SSF47226">
    <property type="entry name" value="Histidine-containing phosphotransfer domain, HPT domain"/>
    <property type="match status" value="1"/>
</dbReference>
<keyword evidence="13 16" id="KW-0472">Membrane</keyword>
<dbReference type="SUPFAM" id="SSF47384">
    <property type="entry name" value="Homodimeric domain of signal transducing histidine kinase"/>
    <property type="match status" value="1"/>
</dbReference>
<feature type="transmembrane region" description="Helical" evidence="16">
    <location>
        <begin position="180"/>
        <end position="201"/>
    </location>
</feature>
<dbReference type="PROSITE" id="PS50894">
    <property type="entry name" value="HPT"/>
    <property type="match status" value="1"/>
</dbReference>
<evidence type="ECO:0000256" key="9">
    <source>
        <dbReference type="ARBA" id="ARBA00022777"/>
    </source>
</evidence>
<comment type="subcellular location">
    <subcellularLocation>
        <location evidence="2">Cell membrane</location>
        <topology evidence="2">Multi-pass membrane protein</topology>
    </subcellularLocation>
</comment>
<evidence type="ECO:0000256" key="12">
    <source>
        <dbReference type="ARBA" id="ARBA00023012"/>
    </source>
</evidence>
<dbReference type="InterPro" id="IPR005467">
    <property type="entry name" value="His_kinase_dom"/>
</dbReference>
<feature type="modified residue" description="4-aspartylphosphate" evidence="15">
    <location>
        <position position="716"/>
    </location>
</feature>
<evidence type="ECO:0000256" key="4">
    <source>
        <dbReference type="ARBA" id="ARBA00022475"/>
    </source>
</evidence>
<dbReference type="PANTHER" id="PTHR45339">
    <property type="entry name" value="HYBRID SIGNAL TRANSDUCTION HISTIDINE KINASE J"/>
    <property type="match status" value="1"/>
</dbReference>
<dbReference type="CDD" id="cd06225">
    <property type="entry name" value="HAMP"/>
    <property type="match status" value="1"/>
</dbReference>
<evidence type="ECO:0000259" key="17">
    <source>
        <dbReference type="PROSITE" id="PS50109"/>
    </source>
</evidence>
<feature type="domain" description="HPt" evidence="20">
    <location>
        <begin position="819"/>
        <end position="913"/>
    </location>
</feature>
<dbReference type="CDD" id="cd00082">
    <property type="entry name" value="HisKA"/>
    <property type="match status" value="1"/>
</dbReference>
<dbReference type="Proteomes" id="UP001499974">
    <property type="component" value="Unassembled WGS sequence"/>
</dbReference>